<dbReference type="InterPro" id="IPR001263">
    <property type="entry name" value="PI3K_accessory_dom"/>
</dbReference>
<evidence type="ECO:0000256" key="6">
    <source>
        <dbReference type="SAM" id="MobiDB-lite"/>
    </source>
</evidence>
<dbReference type="GO" id="GO:0006897">
    <property type="term" value="P:endocytosis"/>
    <property type="evidence" value="ECO:0007669"/>
    <property type="project" value="TreeGrafter"/>
</dbReference>
<dbReference type="Pfam" id="PF00454">
    <property type="entry name" value="PI3_PI4_kinase"/>
    <property type="match status" value="2"/>
</dbReference>
<dbReference type="CDD" id="cd00896">
    <property type="entry name" value="PI3Kc_III"/>
    <property type="match status" value="1"/>
</dbReference>
<dbReference type="KEGG" id="mng:MNEG_11514"/>
<dbReference type="GO" id="GO:0034272">
    <property type="term" value="C:phosphatidylinositol 3-kinase complex, class III, type II"/>
    <property type="evidence" value="ECO:0007669"/>
    <property type="project" value="TreeGrafter"/>
</dbReference>
<proteinExistence type="predicted"/>
<dbReference type="AlphaFoldDB" id="A0A0D2KKZ7"/>
<dbReference type="Gene3D" id="3.30.1010.10">
    <property type="entry name" value="Phosphatidylinositol 3-kinase Catalytic Subunit, Chain A, domain 4"/>
    <property type="match status" value="1"/>
</dbReference>
<gene>
    <name evidence="9" type="ORF">MNEG_11514</name>
</gene>
<keyword evidence="5" id="KW-0067">ATP-binding</keyword>
<feature type="region of interest" description="Disordered" evidence="6">
    <location>
        <begin position="213"/>
        <end position="235"/>
    </location>
</feature>
<name>A0A0D2KKZ7_9CHLO</name>
<dbReference type="GO" id="GO:0000407">
    <property type="term" value="C:phagophore assembly site"/>
    <property type="evidence" value="ECO:0007669"/>
    <property type="project" value="TreeGrafter"/>
</dbReference>
<dbReference type="InterPro" id="IPR016024">
    <property type="entry name" value="ARM-type_fold"/>
</dbReference>
<dbReference type="GO" id="GO:0016303">
    <property type="term" value="F:1-phosphatidylinositol-3-kinase activity"/>
    <property type="evidence" value="ECO:0007669"/>
    <property type="project" value="UniProtKB-EC"/>
</dbReference>
<evidence type="ECO:0000256" key="5">
    <source>
        <dbReference type="ARBA" id="ARBA00022840"/>
    </source>
</evidence>
<dbReference type="InterPro" id="IPR000403">
    <property type="entry name" value="PI3/4_kinase_cat_dom"/>
</dbReference>
<dbReference type="OrthoDB" id="67688at2759"/>
<dbReference type="GO" id="GO:0048015">
    <property type="term" value="P:phosphatidylinositol-mediated signaling"/>
    <property type="evidence" value="ECO:0007669"/>
    <property type="project" value="TreeGrafter"/>
</dbReference>
<dbReference type="GO" id="GO:0005524">
    <property type="term" value="F:ATP binding"/>
    <property type="evidence" value="ECO:0007669"/>
    <property type="project" value="UniProtKB-KW"/>
</dbReference>
<dbReference type="EC" id="2.7.1.137" evidence="1"/>
<dbReference type="SMART" id="SM00146">
    <property type="entry name" value="PI3Kc"/>
    <property type="match status" value="1"/>
</dbReference>
<evidence type="ECO:0000313" key="9">
    <source>
        <dbReference type="EMBL" id="KIY96448.1"/>
    </source>
</evidence>
<dbReference type="FunFam" id="1.10.1070.11:FF:000002">
    <property type="entry name" value="Phosphatidylinositol 3-kinase catalytic subunit type 3"/>
    <property type="match status" value="1"/>
</dbReference>
<keyword evidence="2 9" id="KW-0808">Transferase</keyword>
<dbReference type="InterPro" id="IPR018936">
    <property type="entry name" value="PI3/4_kinase_CS"/>
</dbReference>
<evidence type="ECO:0000256" key="1">
    <source>
        <dbReference type="ARBA" id="ARBA00012073"/>
    </source>
</evidence>
<evidence type="ECO:0000259" key="8">
    <source>
        <dbReference type="PROSITE" id="PS51545"/>
    </source>
</evidence>
<dbReference type="Gene3D" id="1.10.1070.11">
    <property type="entry name" value="Phosphatidylinositol 3-/4-kinase, catalytic domain"/>
    <property type="match status" value="1"/>
</dbReference>
<dbReference type="PROSITE" id="PS50290">
    <property type="entry name" value="PI3_4_KINASE_3"/>
    <property type="match status" value="1"/>
</dbReference>
<dbReference type="PANTHER" id="PTHR10048:SF7">
    <property type="entry name" value="PHOSPHATIDYLINOSITOL 3-KINASE CATALYTIC SUBUNIT TYPE 3"/>
    <property type="match status" value="1"/>
</dbReference>
<dbReference type="Gene3D" id="1.25.40.70">
    <property type="entry name" value="Phosphatidylinositol 3-kinase, accessory domain (PIK)"/>
    <property type="match status" value="1"/>
</dbReference>
<dbReference type="RefSeq" id="XP_013895468.1">
    <property type="nucleotide sequence ID" value="XM_014040014.1"/>
</dbReference>
<dbReference type="GO" id="GO:0000045">
    <property type="term" value="P:autophagosome assembly"/>
    <property type="evidence" value="ECO:0007669"/>
    <property type="project" value="TreeGrafter"/>
</dbReference>
<reference evidence="9 10" key="1">
    <citation type="journal article" date="2013" name="BMC Genomics">
        <title>Reconstruction of the lipid metabolism for the microalga Monoraphidium neglectum from its genome sequence reveals characteristics suitable for biofuel production.</title>
        <authorList>
            <person name="Bogen C."/>
            <person name="Al-Dilaimi A."/>
            <person name="Albersmeier A."/>
            <person name="Wichmann J."/>
            <person name="Grundmann M."/>
            <person name="Rupp O."/>
            <person name="Lauersen K.J."/>
            <person name="Blifernez-Klassen O."/>
            <person name="Kalinowski J."/>
            <person name="Goesmann A."/>
            <person name="Mussgnug J.H."/>
            <person name="Kruse O."/>
        </authorList>
    </citation>
    <scope>NUCLEOTIDE SEQUENCE [LARGE SCALE GENOMIC DNA]</scope>
    <source>
        <strain evidence="9 10">SAG 48.87</strain>
    </source>
</reference>
<organism evidence="9 10">
    <name type="scientific">Monoraphidium neglectum</name>
    <dbReference type="NCBI Taxonomy" id="145388"/>
    <lineage>
        <taxon>Eukaryota</taxon>
        <taxon>Viridiplantae</taxon>
        <taxon>Chlorophyta</taxon>
        <taxon>core chlorophytes</taxon>
        <taxon>Chlorophyceae</taxon>
        <taxon>CS clade</taxon>
        <taxon>Sphaeropleales</taxon>
        <taxon>Selenastraceae</taxon>
        <taxon>Monoraphidium</taxon>
    </lineage>
</organism>
<dbReference type="Pfam" id="PF00613">
    <property type="entry name" value="PI3Ka"/>
    <property type="match status" value="1"/>
</dbReference>
<keyword evidence="10" id="KW-1185">Reference proteome</keyword>
<dbReference type="GO" id="GO:0005777">
    <property type="term" value="C:peroxisome"/>
    <property type="evidence" value="ECO:0007669"/>
    <property type="project" value="TreeGrafter"/>
</dbReference>
<dbReference type="EMBL" id="KK102998">
    <property type="protein sequence ID" value="KIY96448.1"/>
    <property type="molecule type" value="Genomic_DNA"/>
</dbReference>
<evidence type="ECO:0000313" key="10">
    <source>
        <dbReference type="Proteomes" id="UP000054498"/>
    </source>
</evidence>
<feature type="compositionally biased region" description="Low complexity" evidence="6">
    <location>
        <begin position="223"/>
        <end position="235"/>
    </location>
</feature>
<dbReference type="GO" id="GO:0005768">
    <property type="term" value="C:endosome"/>
    <property type="evidence" value="ECO:0007669"/>
    <property type="project" value="TreeGrafter"/>
</dbReference>
<accession>A0A0D2KKZ7</accession>
<evidence type="ECO:0000259" key="7">
    <source>
        <dbReference type="PROSITE" id="PS50290"/>
    </source>
</evidence>
<dbReference type="InterPro" id="IPR036940">
    <property type="entry name" value="PI3/4_kinase_cat_sf"/>
</dbReference>
<protein>
    <recommendedName>
        <fullName evidence="1">phosphatidylinositol 3-kinase</fullName>
        <ecNumber evidence="1">2.7.1.137</ecNumber>
    </recommendedName>
</protein>
<dbReference type="STRING" id="145388.A0A0D2KKZ7"/>
<keyword evidence="4 9" id="KW-0418">Kinase</keyword>
<sequence length="569" mass="61750">MAEWAPIEVADALELLSPDFKNDEVRSHAVMVLQAKDDEELLYYLLQLVQALRFEAVDLSRLARFLIGRATSNPAFATFLHWYLFTEWEDPSFGARASCVHAALVDALTGAPRGEAVWEAIRRQTDMVSQLAYIVKDIKMSRLKAARATDRLREMLSADGPCEELTAARVPLPLNPSLLLEGLVPSECACFKSAQLPVKLAYRVAPSPIDWEAPAPLAPQRPPAGSGLHGSSSSSGALGDLSGSAAFPGAAAAAGAVAPGATLGAAAPAGAPAAAALHRLPPQCRTALTVGGGGALRCVMIYKKGDDLRQDQFVLQMLSLMDRLLKRENLDLRLTPYRQGRTTTARGLGLTLAVLPTGSDDGLVEFVPSVPLSALLAEHRSIHRFLLASGQGDPQGPFGVRADALETFVRSCAGYCVMTYILGVGDRHLDNLMLAPDGRLFHIDFGYILGSDPKPFPPPMKLCKEMIEAMGGADSGLYVRFRMLACEAYNILRKSADLILSLFHLMAGASIEAIRSNPENAMLKLQEKLRLDFDDGQAVEWMQQLINESATAMMPQIMETTHRWAQYWR</sequence>
<dbReference type="SUPFAM" id="SSF56112">
    <property type="entry name" value="Protein kinase-like (PK-like)"/>
    <property type="match status" value="1"/>
</dbReference>
<dbReference type="PROSITE" id="PS00916">
    <property type="entry name" value="PI3_4_KINASE_2"/>
    <property type="match status" value="1"/>
</dbReference>
<dbReference type="InterPro" id="IPR057756">
    <property type="entry name" value="PI3-kinase_type3/VPS34_cat"/>
</dbReference>
<dbReference type="InterPro" id="IPR011009">
    <property type="entry name" value="Kinase-like_dom_sf"/>
</dbReference>
<keyword evidence="3" id="KW-0547">Nucleotide-binding</keyword>
<evidence type="ECO:0000256" key="4">
    <source>
        <dbReference type="ARBA" id="ARBA00022777"/>
    </source>
</evidence>
<dbReference type="Proteomes" id="UP000054498">
    <property type="component" value="Unassembled WGS sequence"/>
</dbReference>
<dbReference type="SUPFAM" id="SSF48371">
    <property type="entry name" value="ARM repeat"/>
    <property type="match status" value="1"/>
</dbReference>
<feature type="domain" description="PIK helical" evidence="8">
    <location>
        <begin position="1"/>
        <end position="107"/>
    </location>
</feature>
<dbReference type="GeneID" id="25728784"/>
<dbReference type="PROSITE" id="PS51545">
    <property type="entry name" value="PIK_HELICAL"/>
    <property type="match status" value="1"/>
</dbReference>
<dbReference type="InterPro" id="IPR015433">
    <property type="entry name" value="PI3/4_kinase"/>
</dbReference>
<evidence type="ECO:0000256" key="3">
    <source>
        <dbReference type="ARBA" id="ARBA00022741"/>
    </source>
</evidence>
<dbReference type="PANTHER" id="PTHR10048">
    <property type="entry name" value="PHOSPHATIDYLINOSITOL KINASE"/>
    <property type="match status" value="1"/>
</dbReference>
<dbReference type="GO" id="GO:0034271">
    <property type="term" value="C:phosphatidylinositol 3-kinase complex, class III, type I"/>
    <property type="evidence" value="ECO:0007669"/>
    <property type="project" value="TreeGrafter"/>
</dbReference>
<feature type="domain" description="PI3K/PI4K catalytic" evidence="7">
    <location>
        <begin position="270"/>
        <end position="554"/>
    </location>
</feature>
<evidence type="ECO:0000256" key="2">
    <source>
        <dbReference type="ARBA" id="ARBA00022679"/>
    </source>
</evidence>
<dbReference type="InterPro" id="IPR042236">
    <property type="entry name" value="PI3K_accessory_sf"/>
</dbReference>
<dbReference type="SMART" id="SM00145">
    <property type="entry name" value="PI3Ka"/>
    <property type="match status" value="1"/>
</dbReference>